<organism evidence="4 5">
    <name type="scientific">Hymenobacter guriensis</name>
    <dbReference type="NCBI Taxonomy" id="2793065"/>
    <lineage>
        <taxon>Bacteria</taxon>
        <taxon>Pseudomonadati</taxon>
        <taxon>Bacteroidota</taxon>
        <taxon>Cytophagia</taxon>
        <taxon>Cytophagales</taxon>
        <taxon>Hymenobacteraceae</taxon>
        <taxon>Hymenobacter</taxon>
    </lineage>
</organism>
<feature type="domain" description="Ig-like" evidence="3">
    <location>
        <begin position="215"/>
        <end position="291"/>
    </location>
</feature>
<feature type="chain" id="PRO_5045362210" evidence="1">
    <location>
        <begin position="21"/>
        <end position="564"/>
    </location>
</feature>
<dbReference type="RefSeq" id="WP_196953994.1">
    <property type="nucleotide sequence ID" value="NZ_JADWYK010000002.1"/>
</dbReference>
<evidence type="ECO:0000313" key="4">
    <source>
        <dbReference type="EMBL" id="MBG8552985.1"/>
    </source>
</evidence>
<evidence type="ECO:0000259" key="3">
    <source>
        <dbReference type="Pfam" id="PF19081"/>
    </source>
</evidence>
<dbReference type="Pfam" id="PF18962">
    <property type="entry name" value="Por_Secre_tail"/>
    <property type="match status" value="1"/>
</dbReference>
<dbReference type="InterPro" id="IPR013783">
    <property type="entry name" value="Ig-like_fold"/>
</dbReference>
<keyword evidence="1" id="KW-0732">Signal</keyword>
<feature type="domain" description="Secretion system C-terminal sorting" evidence="2">
    <location>
        <begin position="486"/>
        <end position="560"/>
    </location>
</feature>
<dbReference type="NCBIfam" id="TIGR04183">
    <property type="entry name" value="Por_Secre_tail"/>
    <property type="match status" value="1"/>
</dbReference>
<proteinExistence type="predicted"/>
<dbReference type="EMBL" id="JADWYK010000002">
    <property type="protein sequence ID" value="MBG8552985.1"/>
    <property type="molecule type" value="Genomic_DNA"/>
</dbReference>
<comment type="caution">
    <text evidence="4">The sequence shown here is derived from an EMBL/GenBank/DDBJ whole genome shotgun (WGS) entry which is preliminary data.</text>
</comment>
<evidence type="ECO:0000259" key="2">
    <source>
        <dbReference type="Pfam" id="PF18962"/>
    </source>
</evidence>
<dbReference type="Gene3D" id="2.60.40.10">
    <property type="entry name" value="Immunoglobulins"/>
    <property type="match status" value="1"/>
</dbReference>
<evidence type="ECO:0000256" key="1">
    <source>
        <dbReference type="SAM" id="SignalP"/>
    </source>
</evidence>
<name>A0ABS0KYN7_9BACT</name>
<protein>
    <submittedName>
        <fullName evidence="4">T9SS type A sorting domain-containing protein</fullName>
    </submittedName>
</protein>
<dbReference type="Proteomes" id="UP000601099">
    <property type="component" value="Unassembled WGS sequence"/>
</dbReference>
<dbReference type="InterPro" id="IPR026444">
    <property type="entry name" value="Secre_tail"/>
</dbReference>
<dbReference type="Pfam" id="PF19081">
    <property type="entry name" value="Ig_7"/>
    <property type="match status" value="1"/>
</dbReference>
<feature type="signal peptide" evidence="1">
    <location>
        <begin position="1"/>
        <end position="20"/>
    </location>
</feature>
<evidence type="ECO:0000313" key="5">
    <source>
        <dbReference type="Proteomes" id="UP000601099"/>
    </source>
</evidence>
<keyword evidence="5" id="KW-1185">Reference proteome</keyword>
<sequence>MKHTYFLLFSLILLPFLAHSQNGCDNKAIITYPGGSATGTNGSSTTVVTCPTGSAFQLQGTSTTVGAVLTWSAVPVQTLSPTVTVSGGIPTSTLTINPTVQTTYTLTSTVTQGQNGATCPSKTSSVKVVINPSLKVSATNNITTICSGNSTTLTATGASSSSYTWSAPGMTTVTTAGTLTVSPTVTTTYTVTASTSAGCTSATQSITITVPTLSVSPTPTTICPGTSVTMTATSNLTGGTYKWYTVSGSTATQISGATSPTLTRNPSVSTTYRVTCTNPTGCTTSADALVTTAGQTLAVSPTASTITPNQSITLTATSNLTNADYTWHTGGMTGPVIGTTASLAVAPATTTTYTIVSSSGSCTNAQGVTVTVSQFLPVELTKFAATWTDAGAQLLWVTASESNSKEYSIERSLDGKQFQVIGARKAAGSSTAESRYSYTDTGARSLGQNPIYYRLRQTDFSGAVSYSEVARVTPAIAGGTLRAVAFPNPFEQMLTLTLVGQRAGGLTVSVQDMLGRTVATRQTTAASGEAMELSVPEAAALRAGVYYLTVRQGNEQQVLKINRH</sequence>
<accession>A0ABS0KYN7</accession>
<reference evidence="4 5" key="1">
    <citation type="submission" date="2020-11" db="EMBL/GenBank/DDBJ databases">
        <title>Hymenobacter sp.</title>
        <authorList>
            <person name="Kim M.K."/>
        </authorList>
    </citation>
    <scope>NUCLEOTIDE SEQUENCE [LARGE SCALE GENOMIC DNA]</scope>
    <source>
        <strain evidence="4 5">BT594</strain>
    </source>
</reference>
<gene>
    <name evidence="4" type="ORF">I5L79_05480</name>
</gene>
<dbReference type="InterPro" id="IPR044023">
    <property type="entry name" value="Ig_7"/>
</dbReference>